<accession>A0A0F9QJP1</accession>
<protein>
    <submittedName>
        <fullName evidence="1">Uncharacterized protein</fullName>
    </submittedName>
</protein>
<dbReference type="AlphaFoldDB" id="A0A0F9QJP1"/>
<evidence type="ECO:0000313" key="1">
    <source>
        <dbReference type="EMBL" id="KKN42704.1"/>
    </source>
</evidence>
<dbReference type="EMBL" id="LAZR01001562">
    <property type="protein sequence ID" value="KKN42704.1"/>
    <property type="molecule type" value="Genomic_DNA"/>
</dbReference>
<organism evidence="1">
    <name type="scientific">marine sediment metagenome</name>
    <dbReference type="NCBI Taxonomy" id="412755"/>
    <lineage>
        <taxon>unclassified sequences</taxon>
        <taxon>metagenomes</taxon>
        <taxon>ecological metagenomes</taxon>
    </lineage>
</organism>
<comment type="caution">
    <text evidence="1">The sequence shown here is derived from an EMBL/GenBank/DDBJ whole genome shotgun (WGS) entry which is preliminary data.</text>
</comment>
<proteinExistence type="predicted"/>
<gene>
    <name evidence="1" type="ORF">LCGC14_0710530</name>
</gene>
<sequence length="240" mass="26296">MFHIGGKGLFVLPHHIPAGISYLVHHTYLGLGIREHVPDGIGKAVQVIGGRDQDVLGAAGLDIGEHGHPESGGFILAEPQAQYLLLSVPAKPYGYIDRFVDDLGALADLEHDTVHPYDHVDRFQRTVLPCGYVARYLFGDSGNGGRRYIKIVDLPYLFLDIAVAHALGRERYDHVLDAVDHVAPFGDYHQAEGRVPVPWHGDLGLPERGPYLLFGVAVARIARLGPLLLPIVKVTVQFPF</sequence>
<reference evidence="1" key="1">
    <citation type="journal article" date="2015" name="Nature">
        <title>Complex archaea that bridge the gap between prokaryotes and eukaryotes.</title>
        <authorList>
            <person name="Spang A."/>
            <person name="Saw J.H."/>
            <person name="Jorgensen S.L."/>
            <person name="Zaremba-Niedzwiedzka K."/>
            <person name="Martijn J."/>
            <person name="Lind A.E."/>
            <person name="van Eijk R."/>
            <person name="Schleper C."/>
            <person name="Guy L."/>
            <person name="Ettema T.J."/>
        </authorList>
    </citation>
    <scope>NUCLEOTIDE SEQUENCE</scope>
</reference>
<name>A0A0F9QJP1_9ZZZZ</name>